<gene>
    <name evidence="21" type="ORF">DKT75_15905</name>
</gene>
<evidence type="ECO:0000256" key="9">
    <source>
        <dbReference type="ARBA" id="ARBA00022729"/>
    </source>
</evidence>
<dbReference type="Proteomes" id="UP000245506">
    <property type="component" value="Unassembled WGS sequence"/>
</dbReference>
<keyword evidence="12" id="KW-0472">Membrane</keyword>
<keyword evidence="22" id="KW-1185">Reference proteome</keyword>
<keyword evidence="4" id="KW-1003">Cell membrane</keyword>
<dbReference type="EMBL" id="QGKL01000039">
    <property type="protein sequence ID" value="PWQ94766.1"/>
    <property type="molecule type" value="Genomic_DNA"/>
</dbReference>
<evidence type="ECO:0000313" key="21">
    <source>
        <dbReference type="EMBL" id="PWQ94766.1"/>
    </source>
</evidence>
<feature type="binding site" evidence="19">
    <location>
        <position position="298"/>
    </location>
    <ligand>
        <name>Mg(2+)</name>
        <dbReference type="ChEBI" id="CHEBI:18420"/>
    </ligand>
</feature>
<keyword evidence="6 18" id="KW-0285">Flavoprotein</keyword>
<evidence type="ECO:0000256" key="18">
    <source>
        <dbReference type="PIRNR" id="PIRNR006268"/>
    </source>
</evidence>
<keyword evidence="11 18" id="KW-0460">Magnesium</keyword>
<dbReference type="InterPro" id="IPR024932">
    <property type="entry name" value="ApbE"/>
</dbReference>
<evidence type="ECO:0000256" key="1">
    <source>
        <dbReference type="ARBA" id="ARBA00008282"/>
    </source>
</evidence>
<keyword evidence="7 18" id="KW-0808">Transferase</keyword>
<keyword evidence="8 18" id="KW-0479">Metal-binding</keyword>
<evidence type="ECO:0000256" key="17">
    <source>
        <dbReference type="ARBA" id="ARBA00060485"/>
    </source>
</evidence>
<evidence type="ECO:0000256" key="2">
    <source>
        <dbReference type="ARBA" id="ARBA00011955"/>
    </source>
</evidence>
<evidence type="ECO:0000256" key="11">
    <source>
        <dbReference type="ARBA" id="ARBA00022842"/>
    </source>
</evidence>
<dbReference type="OrthoDB" id="9778595at2"/>
<evidence type="ECO:0000256" key="4">
    <source>
        <dbReference type="ARBA" id="ARBA00022475"/>
    </source>
</evidence>
<feature type="chain" id="PRO_5039886956" description="FAD:protein FMN transferase" evidence="20">
    <location>
        <begin position="29"/>
        <end position="347"/>
    </location>
</feature>
<evidence type="ECO:0000256" key="7">
    <source>
        <dbReference type="ARBA" id="ARBA00022679"/>
    </source>
</evidence>
<keyword evidence="14" id="KW-0449">Lipoprotein</keyword>
<dbReference type="GO" id="GO:0016740">
    <property type="term" value="F:transferase activity"/>
    <property type="evidence" value="ECO:0007669"/>
    <property type="project" value="UniProtKB-UniRule"/>
</dbReference>
<keyword evidence="10 18" id="KW-0274">FAD</keyword>
<dbReference type="EC" id="2.7.1.180" evidence="2 18"/>
<dbReference type="RefSeq" id="WP_109824491.1">
    <property type="nucleotide sequence ID" value="NZ_QGKL01000039.1"/>
</dbReference>
<evidence type="ECO:0000256" key="19">
    <source>
        <dbReference type="PIRSR" id="PIRSR006268-2"/>
    </source>
</evidence>
<dbReference type="PIRSF" id="PIRSF006268">
    <property type="entry name" value="ApbE"/>
    <property type="match status" value="1"/>
</dbReference>
<dbReference type="FunFam" id="3.10.520.10:FF:000001">
    <property type="entry name" value="FAD:protein FMN transferase"/>
    <property type="match status" value="1"/>
</dbReference>
<proteinExistence type="inferred from homology"/>
<dbReference type="Pfam" id="PF02424">
    <property type="entry name" value="ApbE"/>
    <property type="match status" value="1"/>
</dbReference>
<organism evidence="21 22">
    <name type="scientific">Leucothrix arctica</name>
    <dbReference type="NCBI Taxonomy" id="1481894"/>
    <lineage>
        <taxon>Bacteria</taxon>
        <taxon>Pseudomonadati</taxon>
        <taxon>Pseudomonadota</taxon>
        <taxon>Gammaproteobacteria</taxon>
        <taxon>Thiotrichales</taxon>
        <taxon>Thiotrichaceae</taxon>
        <taxon>Leucothrix</taxon>
    </lineage>
</organism>
<evidence type="ECO:0000256" key="5">
    <source>
        <dbReference type="ARBA" id="ARBA00022519"/>
    </source>
</evidence>
<comment type="cofactor">
    <cofactor evidence="19">
        <name>Mg(2+)</name>
        <dbReference type="ChEBI" id="CHEBI:18420"/>
    </cofactor>
    <cofactor evidence="19">
        <name>Mn(2+)</name>
        <dbReference type="ChEBI" id="CHEBI:29035"/>
    </cofactor>
    <text evidence="19">Magnesium. Can also use manganese.</text>
</comment>
<dbReference type="InterPro" id="IPR003374">
    <property type="entry name" value="ApbE-like_sf"/>
</dbReference>
<comment type="subcellular location">
    <subcellularLocation>
        <location evidence="17">Cell inner membrane</location>
        <topology evidence="17">Lipid-anchor</topology>
        <orientation evidence="17">Periplasmic side</orientation>
    </subcellularLocation>
</comment>
<comment type="catalytic activity">
    <reaction evidence="16 18">
        <text>L-threonyl-[protein] + FAD = FMN-L-threonyl-[protein] + AMP + H(+)</text>
        <dbReference type="Rhea" id="RHEA:36847"/>
        <dbReference type="Rhea" id="RHEA-COMP:11060"/>
        <dbReference type="Rhea" id="RHEA-COMP:11061"/>
        <dbReference type="ChEBI" id="CHEBI:15378"/>
        <dbReference type="ChEBI" id="CHEBI:30013"/>
        <dbReference type="ChEBI" id="CHEBI:57692"/>
        <dbReference type="ChEBI" id="CHEBI:74257"/>
        <dbReference type="ChEBI" id="CHEBI:456215"/>
        <dbReference type="EC" id="2.7.1.180"/>
    </reaction>
</comment>
<feature type="binding site" evidence="19">
    <location>
        <position position="302"/>
    </location>
    <ligand>
        <name>Mg(2+)</name>
        <dbReference type="ChEBI" id="CHEBI:18420"/>
    </ligand>
</feature>
<dbReference type="PANTHER" id="PTHR30040:SF2">
    <property type="entry name" value="FAD:PROTEIN FMN TRANSFERASE"/>
    <property type="match status" value="1"/>
</dbReference>
<name>A0A317C821_9GAMM</name>
<dbReference type="Gene3D" id="3.10.520.10">
    <property type="entry name" value="ApbE-like domains"/>
    <property type="match status" value="1"/>
</dbReference>
<evidence type="ECO:0000256" key="14">
    <source>
        <dbReference type="ARBA" id="ARBA00023288"/>
    </source>
</evidence>
<evidence type="ECO:0000256" key="20">
    <source>
        <dbReference type="SAM" id="SignalP"/>
    </source>
</evidence>
<feature type="signal peptide" evidence="20">
    <location>
        <begin position="1"/>
        <end position="28"/>
    </location>
</feature>
<dbReference type="SUPFAM" id="SSF143631">
    <property type="entry name" value="ApbE-like"/>
    <property type="match status" value="1"/>
</dbReference>
<protein>
    <recommendedName>
        <fullName evidence="3 18">FAD:protein FMN transferase</fullName>
        <ecNumber evidence="2 18">2.7.1.180</ecNumber>
    </recommendedName>
    <alternativeName>
        <fullName evidence="15 18">Flavin transferase</fullName>
    </alternativeName>
</protein>
<reference evidence="21 22" key="1">
    <citation type="submission" date="2018-05" db="EMBL/GenBank/DDBJ databases">
        <title>Leucothrix arctica sp. nov., isolated from Arctic seawater.</title>
        <authorList>
            <person name="Choi A."/>
            <person name="Baek K."/>
        </authorList>
    </citation>
    <scope>NUCLEOTIDE SEQUENCE [LARGE SCALE GENOMIC DNA]</scope>
    <source>
        <strain evidence="21 22">IMCC9719</strain>
    </source>
</reference>
<evidence type="ECO:0000256" key="16">
    <source>
        <dbReference type="ARBA" id="ARBA00048540"/>
    </source>
</evidence>
<evidence type="ECO:0000256" key="3">
    <source>
        <dbReference type="ARBA" id="ARBA00016337"/>
    </source>
</evidence>
<feature type="binding site" evidence="19">
    <location>
        <position position="184"/>
    </location>
    <ligand>
        <name>Mg(2+)</name>
        <dbReference type="ChEBI" id="CHEBI:18420"/>
    </ligand>
</feature>
<comment type="caution">
    <text evidence="21">The sequence shown here is derived from an EMBL/GenBank/DDBJ whole genome shotgun (WGS) entry which is preliminary data.</text>
</comment>
<accession>A0A317C821</accession>
<evidence type="ECO:0000256" key="12">
    <source>
        <dbReference type="ARBA" id="ARBA00023136"/>
    </source>
</evidence>
<evidence type="ECO:0000256" key="10">
    <source>
        <dbReference type="ARBA" id="ARBA00022827"/>
    </source>
</evidence>
<dbReference type="GO" id="GO:0046872">
    <property type="term" value="F:metal ion binding"/>
    <property type="evidence" value="ECO:0007669"/>
    <property type="project" value="UniProtKB-UniRule"/>
</dbReference>
<evidence type="ECO:0000256" key="8">
    <source>
        <dbReference type="ARBA" id="ARBA00022723"/>
    </source>
</evidence>
<comment type="similarity">
    <text evidence="1 18">Belongs to the ApbE family.</text>
</comment>
<keyword evidence="13" id="KW-0564">Palmitate</keyword>
<keyword evidence="5" id="KW-0997">Cell inner membrane</keyword>
<dbReference type="AlphaFoldDB" id="A0A317C821"/>
<evidence type="ECO:0000256" key="15">
    <source>
        <dbReference type="ARBA" id="ARBA00031306"/>
    </source>
</evidence>
<evidence type="ECO:0000256" key="13">
    <source>
        <dbReference type="ARBA" id="ARBA00023139"/>
    </source>
</evidence>
<dbReference type="PANTHER" id="PTHR30040">
    <property type="entry name" value="THIAMINE BIOSYNTHESIS LIPOPROTEIN APBE"/>
    <property type="match status" value="1"/>
</dbReference>
<keyword evidence="9 20" id="KW-0732">Signal</keyword>
<dbReference type="GO" id="GO:0005886">
    <property type="term" value="C:plasma membrane"/>
    <property type="evidence" value="ECO:0007669"/>
    <property type="project" value="UniProtKB-SubCell"/>
</dbReference>
<sequence length="347" mass="37981">MNKFSLLPFKSLLTLTALVLLTTQLSGCSEPVEATKITGPTMGTSYHITLYPAEGKTLDSKVLQNKIDSSLVRINQQMSTWIEDSEISHFNNSQSTEWFPVSPEFLKVTQAAQNISQLSDGAFDITLGPLITLWGFGKDFKNNNPSDDAIFEAKKSVGYQNLEVRENPPALRKSIPVLRINLSAIAKGYAVDAIADELAASGISDYLVEIGGEIRASGRKINGSLWRIAIEKPSTKERAIERGLVLEDIGVATSGSYRNYFERDGKRYSHTINAVTGKPITHQLASISVLHKSAMMADGFATAIMVLGEEKGKQFIKENGLLGYTITRSGEGFTSWDNLPPATYIKP</sequence>
<evidence type="ECO:0000313" key="22">
    <source>
        <dbReference type="Proteomes" id="UP000245506"/>
    </source>
</evidence>
<evidence type="ECO:0000256" key="6">
    <source>
        <dbReference type="ARBA" id="ARBA00022630"/>
    </source>
</evidence>